<dbReference type="Pfam" id="PF00617">
    <property type="entry name" value="RasGEF"/>
    <property type="match status" value="1"/>
</dbReference>
<organism evidence="6 7">
    <name type="scientific">Aspergillus campestris (strain IBT 28561)</name>
    <dbReference type="NCBI Taxonomy" id="1392248"/>
    <lineage>
        <taxon>Eukaryota</taxon>
        <taxon>Fungi</taxon>
        <taxon>Dikarya</taxon>
        <taxon>Ascomycota</taxon>
        <taxon>Pezizomycotina</taxon>
        <taxon>Eurotiomycetes</taxon>
        <taxon>Eurotiomycetidae</taxon>
        <taxon>Eurotiales</taxon>
        <taxon>Aspergillaceae</taxon>
        <taxon>Aspergillus</taxon>
        <taxon>Aspergillus subgen. Circumdati</taxon>
    </lineage>
</organism>
<feature type="region of interest" description="Disordered" evidence="3">
    <location>
        <begin position="835"/>
        <end position="870"/>
    </location>
</feature>
<feature type="region of interest" description="Disordered" evidence="3">
    <location>
        <begin position="899"/>
        <end position="921"/>
    </location>
</feature>
<dbReference type="GO" id="GO:0005085">
    <property type="term" value="F:guanyl-nucleotide exchange factor activity"/>
    <property type="evidence" value="ECO:0007669"/>
    <property type="project" value="UniProtKB-KW"/>
</dbReference>
<feature type="compositionally biased region" description="Low complexity" evidence="3">
    <location>
        <begin position="1011"/>
        <end position="1023"/>
    </location>
</feature>
<dbReference type="VEuPathDB" id="FungiDB:P168DRAFT_247118"/>
<dbReference type="SMART" id="SM00229">
    <property type="entry name" value="RasGEFN"/>
    <property type="match status" value="1"/>
</dbReference>
<dbReference type="PANTHER" id="PTHR23113">
    <property type="entry name" value="GUANINE NUCLEOTIDE EXCHANGE FACTOR"/>
    <property type="match status" value="1"/>
</dbReference>
<dbReference type="Pfam" id="PF00618">
    <property type="entry name" value="RasGEF_N"/>
    <property type="match status" value="1"/>
</dbReference>
<feature type="region of interest" description="Disordered" evidence="3">
    <location>
        <begin position="1170"/>
        <end position="1192"/>
    </location>
</feature>
<dbReference type="Proteomes" id="UP000234254">
    <property type="component" value="Unassembled WGS sequence"/>
</dbReference>
<feature type="region of interest" description="Disordered" evidence="3">
    <location>
        <begin position="1245"/>
        <end position="1269"/>
    </location>
</feature>
<feature type="compositionally biased region" description="Polar residues" evidence="3">
    <location>
        <begin position="835"/>
        <end position="846"/>
    </location>
</feature>
<feature type="compositionally biased region" description="Basic and acidic residues" evidence="3">
    <location>
        <begin position="1034"/>
        <end position="1045"/>
    </location>
</feature>
<feature type="region of interest" description="Disordered" evidence="3">
    <location>
        <begin position="145"/>
        <end position="184"/>
    </location>
</feature>
<evidence type="ECO:0000313" key="7">
    <source>
        <dbReference type="Proteomes" id="UP000234254"/>
    </source>
</evidence>
<name>A0A2I1DFB1_ASPC2</name>
<dbReference type="GO" id="GO:0005886">
    <property type="term" value="C:plasma membrane"/>
    <property type="evidence" value="ECO:0007669"/>
    <property type="project" value="TreeGrafter"/>
</dbReference>
<dbReference type="Gene3D" id="1.10.840.10">
    <property type="entry name" value="Ras guanine-nucleotide exchange factors catalytic domain"/>
    <property type="match status" value="1"/>
</dbReference>
<feature type="region of interest" description="Disordered" evidence="3">
    <location>
        <begin position="1007"/>
        <end position="1053"/>
    </location>
</feature>
<dbReference type="InterPro" id="IPR036964">
    <property type="entry name" value="RASGEF_cat_dom_sf"/>
</dbReference>
<dbReference type="CDD" id="cd06224">
    <property type="entry name" value="REM"/>
    <property type="match status" value="1"/>
</dbReference>
<dbReference type="OrthoDB" id="10254377at2759"/>
<dbReference type="GeneID" id="36541593"/>
<gene>
    <name evidence="6" type="ORF">P168DRAFT_247118</name>
</gene>
<dbReference type="EMBL" id="MSFM01000001">
    <property type="protein sequence ID" value="PKY08565.1"/>
    <property type="molecule type" value="Genomic_DNA"/>
</dbReference>
<dbReference type="SMART" id="SM00147">
    <property type="entry name" value="RasGEF"/>
    <property type="match status" value="1"/>
</dbReference>
<evidence type="ECO:0000256" key="2">
    <source>
        <dbReference type="PROSITE-ProRule" id="PRU00168"/>
    </source>
</evidence>
<dbReference type="RefSeq" id="XP_024697159.1">
    <property type="nucleotide sequence ID" value="XM_024834069.1"/>
</dbReference>
<feature type="region of interest" description="Disordered" evidence="3">
    <location>
        <begin position="559"/>
        <end position="639"/>
    </location>
</feature>
<feature type="domain" description="Ras-GEF" evidence="4">
    <location>
        <begin position="1434"/>
        <end position="1677"/>
    </location>
</feature>
<feature type="region of interest" description="Disordered" evidence="3">
    <location>
        <begin position="704"/>
        <end position="743"/>
    </location>
</feature>
<dbReference type="PANTHER" id="PTHR23113:SF363">
    <property type="entry name" value="PROTEIN SON OF SEVENLESS"/>
    <property type="match status" value="1"/>
</dbReference>
<feature type="compositionally biased region" description="Basic and acidic residues" evidence="3">
    <location>
        <begin position="563"/>
        <end position="575"/>
    </location>
</feature>
<evidence type="ECO:0000259" key="4">
    <source>
        <dbReference type="PROSITE" id="PS50009"/>
    </source>
</evidence>
<feature type="domain" description="N-terminal Ras-GEF" evidence="5">
    <location>
        <begin position="380"/>
        <end position="505"/>
    </location>
</feature>
<dbReference type="PROSITE" id="PS50212">
    <property type="entry name" value="RASGEF_NTER"/>
    <property type="match status" value="1"/>
</dbReference>
<dbReference type="InterPro" id="IPR023578">
    <property type="entry name" value="Ras_GEF_dom_sf"/>
</dbReference>
<comment type="caution">
    <text evidence="6">The sequence shown here is derived from an EMBL/GenBank/DDBJ whole genome shotgun (WGS) entry which is preliminary data.</text>
</comment>
<dbReference type="PROSITE" id="PS50009">
    <property type="entry name" value="RASGEF_CAT"/>
    <property type="match status" value="1"/>
</dbReference>
<evidence type="ECO:0000256" key="1">
    <source>
        <dbReference type="ARBA" id="ARBA00022658"/>
    </source>
</evidence>
<evidence type="ECO:0000256" key="3">
    <source>
        <dbReference type="SAM" id="MobiDB-lite"/>
    </source>
</evidence>
<dbReference type="InterPro" id="IPR008937">
    <property type="entry name" value="Ras-like_GEF"/>
</dbReference>
<dbReference type="Gene3D" id="1.20.870.10">
    <property type="entry name" value="Son of sevenless (SoS) protein Chain: S domain 1"/>
    <property type="match status" value="1"/>
</dbReference>
<dbReference type="SUPFAM" id="SSF48366">
    <property type="entry name" value="Ras GEF"/>
    <property type="match status" value="1"/>
</dbReference>
<dbReference type="InterPro" id="IPR001895">
    <property type="entry name" value="RASGEF_cat_dom"/>
</dbReference>
<evidence type="ECO:0000259" key="5">
    <source>
        <dbReference type="PROSITE" id="PS50212"/>
    </source>
</evidence>
<keyword evidence="7" id="KW-1185">Reference proteome</keyword>
<keyword evidence="1 2" id="KW-0344">Guanine-nucleotide releasing factor</keyword>
<feature type="region of interest" description="Disordered" evidence="3">
    <location>
        <begin position="1"/>
        <end position="42"/>
    </location>
</feature>
<protein>
    <recommendedName>
        <fullName evidence="8">Guanine nucleotide exchange factor</fullName>
    </recommendedName>
</protein>
<reference evidence="6" key="1">
    <citation type="submission" date="2016-12" db="EMBL/GenBank/DDBJ databases">
        <title>The genomes of Aspergillus section Nigri reveals drivers in fungal speciation.</title>
        <authorList>
            <consortium name="DOE Joint Genome Institute"/>
            <person name="Vesth T.C."/>
            <person name="Nybo J."/>
            <person name="Theobald S."/>
            <person name="Brandl J."/>
            <person name="Frisvad J.C."/>
            <person name="Nielsen K.F."/>
            <person name="Lyhne E.K."/>
            <person name="Kogle M.E."/>
            <person name="Kuo A."/>
            <person name="Riley R."/>
            <person name="Clum A."/>
            <person name="Nolan M."/>
            <person name="Lipzen A."/>
            <person name="Salamov A."/>
            <person name="Henrissat B."/>
            <person name="Wiebenga A."/>
            <person name="De vries R.P."/>
            <person name="Grigoriev I.V."/>
            <person name="Mortensen U.H."/>
            <person name="Andersen M.R."/>
            <person name="Baker S.E."/>
        </authorList>
    </citation>
    <scope>NUCLEOTIDE SEQUENCE</scope>
    <source>
        <strain evidence="6">IBT 28561</strain>
    </source>
</reference>
<feature type="compositionally biased region" description="Polar residues" evidence="3">
    <location>
        <begin position="169"/>
        <end position="184"/>
    </location>
</feature>
<sequence length="1680" mass="185224">MELTSATRDFSHKKTVSTSADLPPPSAERDPHHANADPPYAASTLRRAHTVAQGRTMGEKTTISIKAARDRMATSILRVKDSHELLRKRSFRRPDILRHPRDGTAATAAAPATAPTKERHNFTVGNVGQNGKIFLRPIQNLPLREPRLPHLAPPLDQDSDESLRPHGNGTLSASNEPSRWSGSQLSELRPDLIPEESCEDADSIRSRSTRAGYNYSHHRLRRRAHSFSTISEQRSISRAGQSGEFRITINRADEQRPKSADGSIRSPLDVPVASDRLDALLFGDDGTALHDSIYSRLSDRYRVPHYLSDNWPSSLYVDGVGRPSFAASMFSGGQAIELAPTPAGPGNGVQYELQEPVGPSVFEDLVSEMDAESVVRYIPGTKDIGAATPARIVAQISSESFMDYELVSDFFLTFRSYLSPKSLLALLLARLQWAISRLQDDGRIIRIRTFAALRHWILNYYVDDFIPSYDLRALFCETINNMYSDVKARENGGMSDLKILIDLKRCWYGKCSQYWEFQDQHVTFQSPDLPIVPCGEGALESNRAEDYHSLARAKSSHGIGLGEVERRSMTKHDRNGSAATAKSMPISGESDRSVQATSCSALPRPLQRISMPHTGPKGPHPVPLAPLKPVTPVHGSPSVSPVLSRRYHFHCHAHKRSGSFSDSVRDDRAPFASLTHDHRSSSSVGALDLGGLIRGELYPPAESYMTMMAPPSPPLPSSTNSPGPVRRGTSESMHKPTSSGSGVKTIIGSIRRALNSRHGASQSLSGRLVNAPLNHAVRAKTSTLPANVAFGSDLYRDRRVAAASQKLVRIDVLCDETLHHYRRLMGCNHSKTFNPLHASTTSQQGSDPDFQPPSRRITSAPGRERIKSDLTGGSESIVIVDDTGFGSALMSGAIVAEPAGMDETPDSQGAENPPTTPKAPLALRVPSHRSTLTGDEYSLPLFYEGSDYARVSQASGLLQPLDIVKARRSLSMERASASWKRTSPSLRLRKYASFQSGIFRHKAVSGIGPESSVSDQVSQSPQDRAGGPSLRRRPGGDLRQMRDGRGLPTRAESGSFISDYSYHSSFLDSRASRLRDAASRPQTSLIPPNPRFSLIQTNSSQEIRRSFEAAIAQFAQIPDDMDDDGGIESTLLKLEGKWGDTHETDDDGQRQSTRDEVARELEMIYRSHPHLRQESRRGSGPGGWTHSAFPGENLSYSSARGRIVPHRPYSDSVADSEDSYSSIPLLERGLSDESMKRPGASQIVRPLVPPRTQPSDSFTRGTSDVDSSHRSYDFVKETESMRGIPRGSTLPAPVAQRPRYRAGRLSNLSSELSVDMIDPREAREPRLSIDTRTLSDSSLGIPPHPLAHPPSPPMTIQNPRSVISCATPLDPILFQAQPPTPDPSPHRNAEQANGRSIGVSGDIFSHTEMDRPHHGLSQAPGPSLDHVPFVLSCESQTLAQQLTLVEVAALSEVDWRDLVDMRWSSGSPAILNWAEFLASEDHRGIDLVVGRFNLMVKWVVSEIILTQDIHERALTITKFIHTAVHARRLCNYATVLQIAIALSSTDCSRLEETWALVPPGEKCLLKDMELLVQPVRNFHDLRVEMESANVQEGCIPFVGLYVHDLTYNAQKPAQIENRKGEPLVNFERHRTTAKIVKNLLRLIDASTKYNFEPVQGIIERCLWISALSEERIQNRSKQLC</sequence>
<dbReference type="GO" id="GO:0007265">
    <property type="term" value="P:Ras protein signal transduction"/>
    <property type="evidence" value="ECO:0007669"/>
    <property type="project" value="TreeGrafter"/>
</dbReference>
<dbReference type="InterPro" id="IPR000651">
    <property type="entry name" value="Ras-like_Gua-exchang_fac_N"/>
</dbReference>
<evidence type="ECO:0000313" key="6">
    <source>
        <dbReference type="EMBL" id="PKY08565.1"/>
    </source>
</evidence>
<accession>A0A2I1DFB1</accession>
<proteinExistence type="predicted"/>
<evidence type="ECO:0008006" key="8">
    <source>
        <dbReference type="Google" id="ProtNLM"/>
    </source>
</evidence>
<feature type="compositionally biased region" description="Polar residues" evidence="3">
    <location>
        <begin position="1253"/>
        <end position="1265"/>
    </location>
</feature>